<dbReference type="EMBL" id="JAVRIC010000002">
    <property type="protein sequence ID" value="MDT0496169.1"/>
    <property type="molecule type" value="Genomic_DNA"/>
</dbReference>
<dbReference type="InterPro" id="IPR029069">
    <property type="entry name" value="HotDog_dom_sf"/>
</dbReference>
<dbReference type="Pfam" id="PF22622">
    <property type="entry name" value="MFE-2_hydrat-2_N"/>
    <property type="match status" value="1"/>
</dbReference>
<dbReference type="Proteomes" id="UP001254608">
    <property type="component" value="Unassembled WGS sequence"/>
</dbReference>
<name>A0ABU2WEW7_9GAMM</name>
<dbReference type="Gene3D" id="3.10.129.10">
    <property type="entry name" value="Hotdog Thioesterase"/>
    <property type="match status" value="1"/>
</dbReference>
<dbReference type="CDD" id="cd03448">
    <property type="entry name" value="HDE_HSD"/>
    <property type="match status" value="1"/>
</dbReference>
<dbReference type="SUPFAM" id="SSF54637">
    <property type="entry name" value="Thioesterase/thiol ester dehydrase-isomerase"/>
    <property type="match status" value="2"/>
</dbReference>
<feature type="domain" description="Peroxisomal multifunctional enzyme type 2-like N-terminal" evidence="2">
    <location>
        <begin position="19"/>
        <end position="146"/>
    </location>
</feature>
<dbReference type="Pfam" id="PF01575">
    <property type="entry name" value="MaoC_dehydratas"/>
    <property type="match status" value="1"/>
</dbReference>
<evidence type="ECO:0000313" key="3">
    <source>
        <dbReference type="EMBL" id="MDT0496169.1"/>
    </source>
</evidence>
<evidence type="ECO:0000259" key="1">
    <source>
        <dbReference type="Pfam" id="PF01575"/>
    </source>
</evidence>
<reference evidence="3 4" key="1">
    <citation type="submission" date="2023-09" db="EMBL/GenBank/DDBJ databases">
        <authorList>
            <person name="Rey-Velasco X."/>
        </authorList>
    </citation>
    <scope>NUCLEOTIDE SEQUENCE [LARGE SCALE GENOMIC DNA]</scope>
    <source>
        <strain evidence="3 4">W345</strain>
    </source>
</reference>
<organism evidence="3 4">
    <name type="scientific">Banduia mediterranea</name>
    <dbReference type="NCBI Taxonomy" id="3075609"/>
    <lineage>
        <taxon>Bacteria</taxon>
        <taxon>Pseudomonadati</taxon>
        <taxon>Pseudomonadota</taxon>
        <taxon>Gammaproteobacteria</taxon>
        <taxon>Nevskiales</taxon>
        <taxon>Algiphilaceae</taxon>
        <taxon>Banduia</taxon>
    </lineage>
</organism>
<evidence type="ECO:0000313" key="4">
    <source>
        <dbReference type="Proteomes" id="UP001254608"/>
    </source>
</evidence>
<accession>A0ABU2WEW7</accession>
<dbReference type="InterPro" id="IPR054357">
    <property type="entry name" value="MFE-2_N"/>
</dbReference>
<dbReference type="InterPro" id="IPR002539">
    <property type="entry name" value="MaoC-like_dom"/>
</dbReference>
<sequence length="287" mass="31115">MEFDYQRLLNWPIPEVRQRYTVRDTMLYALGVGLGADPLDAGQLGFVYEDGLQVLPTYPVVLGYPGFWMKEPGTGIDWVRLVHGEQGIVIHKLPPPEGEVIGRTRITSIIDKGAGKGMLVYTERRLTDAATGELLASLPSTTFCRGNGGFGGPTGPVPPVHALPDRAPDRSIELPTLPQQALLYRLSGDYNPLHAEPKVAQAAKFERPILHGLCTLGVAGHALLKAAGYVPERLAAIHARFTAPVYPGDVLTTDIWQDGAVWSFRTRVAARDNTVVLGNGRAVLHAA</sequence>
<evidence type="ECO:0000259" key="2">
    <source>
        <dbReference type="Pfam" id="PF22622"/>
    </source>
</evidence>
<comment type="caution">
    <text evidence="3">The sequence shown here is derived from an EMBL/GenBank/DDBJ whole genome shotgun (WGS) entry which is preliminary data.</text>
</comment>
<feature type="domain" description="MaoC-like" evidence="1">
    <location>
        <begin position="163"/>
        <end position="273"/>
    </location>
</feature>
<dbReference type="PANTHER" id="PTHR13078:SF56">
    <property type="entry name" value="PEROXISOMAL MULTIFUNCTIONAL ENZYME TYPE 2"/>
    <property type="match status" value="1"/>
</dbReference>
<protein>
    <submittedName>
        <fullName evidence="3">MaoC/PaaZ C-terminal domain-containing protein</fullName>
    </submittedName>
</protein>
<dbReference type="PANTHER" id="PTHR13078">
    <property type="entry name" value="PEROXISOMAL MULTIFUNCTIONAL ENZYME TYPE 2-RELATED"/>
    <property type="match status" value="1"/>
</dbReference>
<proteinExistence type="predicted"/>
<keyword evidence="4" id="KW-1185">Reference proteome</keyword>
<gene>
    <name evidence="3" type="ORF">RM530_02155</name>
</gene>
<dbReference type="RefSeq" id="WP_311363559.1">
    <property type="nucleotide sequence ID" value="NZ_JAVRIC010000002.1"/>
</dbReference>